<feature type="transmembrane region" description="Helical" evidence="1">
    <location>
        <begin position="42"/>
        <end position="66"/>
    </location>
</feature>
<keyword evidence="1" id="KW-0812">Transmembrane</keyword>
<proteinExistence type="predicted"/>
<name>E6U6R8_ETHHY</name>
<dbReference type="HOGENOM" id="CLU_2493211_0_0_9"/>
<dbReference type="KEGG" id="eha:Ethha_0214"/>
<keyword evidence="1" id="KW-1133">Transmembrane helix</keyword>
<keyword evidence="3" id="KW-1185">Reference proteome</keyword>
<dbReference type="RefSeq" id="WP_013484182.1">
    <property type="nucleotide sequence ID" value="NC_014828.1"/>
</dbReference>
<evidence type="ECO:0000313" key="2">
    <source>
        <dbReference type="EMBL" id="ADU25801.1"/>
    </source>
</evidence>
<protein>
    <submittedName>
        <fullName evidence="2">Uncharacterized protein</fullName>
    </submittedName>
</protein>
<dbReference type="EMBL" id="CP002400">
    <property type="protein sequence ID" value="ADU25801.1"/>
    <property type="molecule type" value="Genomic_DNA"/>
</dbReference>
<sequence>MKILITKDKWVRYLAAAVILIFWQCIGYLVPLPFSPIWHATATSYSMSIVGVLIAFFSAFIADFFITRWQKAHSHPSAPKSGRRKR</sequence>
<accession>E6U6R8</accession>
<organism evidence="2 3">
    <name type="scientific">Ethanoligenens harbinense (strain DSM 18485 / JCM 12961 / CGMCC 1.5033 / YUAN-3)</name>
    <dbReference type="NCBI Taxonomy" id="663278"/>
    <lineage>
        <taxon>Bacteria</taxon>
        <taxon>Bacillati</taxon>
        <taxon>Bacillota</taxon>
        <taxon>Clostridia</taxon>
        <taxon>Eubacteriales</taxon>
        <taxon>Oscillospiraceae</taxon>
        <taxon>Ethanoligenens</taxon>
    </lineage>
</organism>
<dbReference type="AlphaFoldDB" id="E6U6R8"/>
<keyword evidence="1" id="KW-0472">Membrane</keyword>
<gene>
    <name evidence="2" type="ordered locus">Ethha_0214</name>
</gene>
<evidence type="ECO:0000313" key="3">
    <source>
        <dbReference type="Proteomes" id="UP000001551"/>
    </source>
</evidence>
<feature type="transmembrane region" description="Helical" evidence="1">
    <location>
        <begin position="12"/>
        <end position="30"/>
    </location>
</feature>
<reference evidence="2 3" key="1">
    <citation type="submission" date="2010-12" db="EMBL/GenBank/DDBJ databases">
        <title>Complete sequence of Ethanoligenens harbinense YUAN-3.</title>
        <authorList>
            <person name="Lucas S."/>
            <person name="Copeland A."/>
            <person name="Lapidus A."/>
            <person name="Cheng J.-F."/>
            <person name="Bruce D."/>
            <person name="Goodwin L."/>
            <person name="Pitluck S."/>
            <person name="Chertkov O."/>
            <person name="Misra M."/>
            <person name="Detter J.C."/>
            <person name="Han C."/>
            <person name="Tapia R."/>
            <person name="Land M."/>
            <person name="Hauser L."/>
            <person name="Jeffries C."/>
            <person name="Kyrpides N."/>
            <person name="Ivanova N."/>
            <person name="Mikhailova N."/>
            <person name="Wang A."/>
            <person name="Mouttaki H."/>
            <person name="He Z."/>
            <person name="Zhou J."/>
            <person name="Hemme C.L."/>
            <person name="Woyke T."/>
        </authorList>
    </citation>
    <scope>NUCLEOTIDE SEQUENCE [LARGE SCALE GENOMIC DNA]</scope>
    <source>
        <strain evidence="3">DSM 18485 / JCM 12961 / CGMCC 1.5033 / YUAN-3</strain>
    </source>
</reference>
<evidence type="ECO:0000256" key="1">
    <source>
        <dbReference type="SAM" id="Phobius"/>
    </source>
</evidence>
<dbReference type="Proteomes" id="UP000001551">
    <property type="component" value="Chromosome"/>
</dbReference>